<evidence type="ECO:0000313" key="2">
    <source>
        <dbReference type="Proteomes" id="UP000005239"/>
    </source>
</evidence>
<accession>A0A2A6CT84</accession>
<proteinExistence type="predicted"/>
<dbReference type="EnsemblMetazoa" id="PPA45093.1">
    <property type="protein sequence ID" value="PPA45093.1"/>
    <property type="gene ID" value="WBGene00283462"/>
</dbReference>
<dbReference type="Proteomes" id="UP000005239">
    <property type="component" value="Unassembled WGS sequence"/>
</dbReference>
<accession>A0A8R1V0C0</accession>
<name>A0A2A6CT84_PRIPA</name>
<gene>
    <name evidence="1" type="primary">WBGene00283462</name>
</gene>
<organism evidence="1 2">
    <name type="scientific">Pristionchus pacificus</name>
    <name type="common">Parasitic nematode worm</name>
    <dbReference type="NCBI Taxonomy" id="54126"/>
    <lineage>
        <taxon>Eukaryota</taxon>
        <taxon>Metazoa</taxon>
        <taxon>Ecdysozoa</taxon>
        <taxon>Nematoda</taxon>
        <taxon>Chromadorea</taxon>
        <taxon>Rhabditida</taxon>
        <taxon>Rhabditina</taxon>
        <taxon>Diplogasteromorpha</taxon>
        <taxon>Diplogasteroidea</taxon>
        <taxon>Neodiplogasteridae</taxon>
        <taxon>Pristionchus</taxon>
    </lineage>
</organism>
<keyword evidence="2" id="KW-1185">Reference proteome</keyword>
<protein>
    <submittedName>
        <fullName evidence="1">Uncharacterized protein</fullName>
    </submittedName>
</protein>
<reference evidence="1" key="2">
    <citation type="submission" date="2022-06" db="UniProtKB">
        <authorList>
            <consortium name="EnsemblMetazoa"/>
        </authorList>
    </citation>
    <scope>IDENTIFICATION</scope>
    <source>
        <strain evidence="1">PS312</strain>
    </source>
</reference>
<evidence type="ECO:0000313" key="1">
    <source>
        <dbReference type="EnsemblMetazoa" id="PPA45093.1"/>
    </source>
</evidence>
<sequence>MNDVLIQDLLILGRSGIAHSSVGEPCAPAYCLAALNTDLTTVFSHLPYKVFVSSAAHFTYKCAEFSFKSSLMNV</sequence>
<reference evidence="2" key="1">
    <citation type="journal article" date="2008" name="Nat. Genet.">
        <title>The Pristionchus pacificus genome provides a unique perspective on nematode lifestyle and parasitism.</title>
        <authorList>
            <person name="Dieterich C."/>
            <person name="Clifton S.W."/>
            <person name="Schuster L.N."/>
            <person name="Chinwalla A."/>
            <person name="Delehaunty K."/>
            <person name="Dinkelacker I."/>
            <person name="Fulton L."/>
            <person name="Fulton R."/>
            <person name="Godfrey J."/>
            <person name="Minx P."/>
            <person name="Mitreva M."/>
            <person name="Roeseler W."/>
            <person name="Tian H."/>
            <person name="Witte H."/>
            <person name="Yang S.P."/>
            <person name="Wilson R.K."/>
            <person name="Sommer R.J."/>
        </authorList>
    </citation>
    <scope>NUCLEOTIDE SEQUENCE [LARGE SCALE GENOMIC DNA]</scope>
    <source>
        <strain evidence="2">PS312</strain>
    </source>
</reference>
<dbReference type="AlphaFoldDB" id="A0A2A6CT84"/>